<dbReference type="RefSeq" id="WP_047250473.1">
    <property type="nucleotide sequence ID" value="NZ_CP011367.1"/>
</dbReference>
<dbReference type="AlphaFoldDB" id="A0A0G3FY38"/>
<dbReference type="Proteomes" id="UP000064201">
    <property type="component" value="Chromosome"/>
</dbReference>
<dbReference type="PATRIC" id="fig|106634.4.peg.33"/>
<keyword evidence="2" id="KW-0812">Transmembrane</keyword>
<name>A0A0G3FY38_9GAMM</name>
<dbReference type="OrthoDB" id="9766390at2"/>
<feature type="domain" description="AsmA" evidence="3">
    <location>
        <begin position="1"/>
        <end position="607"/>
    </location>
</feature>
<sequence>MKWIKRLLGLIAVLILLAIIVAAYLLITFDANDYKERIEAEVQEATGRELTLSGPIGLTLFPSLGLRLEEVRFGNAEGFGDEPFAEVDVVDVAVAVMPLLRRELEVQRVQADGVRLNLARDEQGRNNWDDLLDHAGAARDEAVGADDDERTTTETRLALQRIDVAGISLTNAQVHWDDRETGMQATLDPFELQIGRFRPGVETRLDLEAVVRAEGGDLAEPVELALDLGGLMNVDLLNERYSVRRLNATLGLDGGGLPRAVGMTLETDVALEMADAMSLRLERLTLGVAGVRMTGFAELSELDGEQPQIRSEMRTNTFNLKDVLTDLGMDAPKTSDPDALARVALDLSAHGSFQALNMDPFLITVDDAMLSGSAGWDGRGERPLITFDVSGERLNLDRYLPPEVEEARTENGNGNGEADEDIAIELPLEALRSVDVDGSAALGRLDVMGMVLRNIELQIRAEAGDWNIQPLNAEAYDGELSSRLRLDARHDAPRYELAADLQALDIGALLEDFQGDDARLMGTGNLELDIATRGELLSELKGALNGSGNMRFEDGAVRGINVAQIIRRAEARLRGEQLEEEEPNQTDFSELTGSFTIRDGIVRNEDLAASSPLLRVSGEGQADLNDDTLDYRVNSTVVGTLEGQGGRELDDLRGVTLPIRISGTFTDPSFRLDLEDALRDRYEGEVRERVQEEEDRVRERLGEEEERARERIEQESDRLLDRFRSR</sequence>
<dbReference type="GO" id="GO:0005886">
    <property type="term" value="C:plasma membrane"/>
    <property type="evidence" value="ECO:0007669"/>
    <property type="project" value="TreeGrafter"/>
</dbReference>
<accession>A0A0G3FY38</accession>
<dbReference type="PANTHER" id="PTHR30441">
    <property type="entry name" value="DUF748 DOMAIN-CONTAINING PROTEIN"/>
    <property type="match status" value="1"/>
</dbReference>
<evidence type="ECO:0000313" key="5">
    <source>
        <dbReference type="Proteomes" id="UP000064201"/>
    </source>
</evidence>
<feature type="region of interest" description="Disordered" evidence="1">
    <location>
        <begin position="688"/>
        <end position="714"/>
    </location>
</feature>
<dbReference type="Pfam" id="PF05170">
    <property type="entry name" value="AsmA"/>
    <property type="match status" value="1"/>
</dbReference>
<organism evidence="4 5">
    <name type="scientific">Thioalkalivibrio versutus</name>
    <dbReference type="NCBI Taxonomy" id="106634"/>
    <lineage>
        <taxon>Bacteria</taxon>
        <taxon>Pseudomonadati</taxon>
        <taxon>Pseudomonadota</taxon>
        <taxon>Gammaproteobacteria</taxon>
        <taxon>Chromatiales</taxon>
        <taxon>Ectothiorhodospiraceae</taxon>
        <taxon>Thioalkalivibrio</taxon>
    </lineage>
</organism>
<dbReference type="STRING" id="106634.TVD_00170"/>
<dbReference type="KEGG" id="tvr:TVD_00170"/>
<dbReference type="PANTHER" id="PTHR30441:SF4">
    <property type="entry name" value="PROTEIN ASMA"/>
    <property type="match status" value="1"/>
</dbReference>
<evidence type="ECO:0000313" key="4">
    <source>
        <dbReference type="EMBL" id="AKJ93873.1"/>
    </source>
</evidence>
<proteinExistence type="predicted"/>
<dbReference type="InterPro" id="IPR007844">
    <property type="entry name" value="AsmA"/>
</dbReference>
<keyword evidence="5" id="KW-1185">Reference proteome</keyword>
<protein>
    <submittedName>
        <fullName evidence="4">AsmA family protein</fullName>
    </submittedName>
</protein>
<dbReference type="InterPro" id="IPR052894">
    <property type="entry name" value="AsmA-related"/>
</dbReference>
<dbReference type="GO" id="GO:0090313">
    <property type="term" value="P:regulation of protein targeting to membrane"/>
    <property type="evidence" value="ECO:0007669"/>
    <property type="project" value="TreeGrafter"/>
</dbReference>
<evidence type="ECO:0000256" key="2">
    <source>
        <dbReference type="SAM" id="Phobius"/>
    </source>
</evidence>
<dbReference type="EMBL" id="CP011367">
    <property type="protein sequence ID" value="AKJ93873.1"/>
    <property type="molecule type" value="Genomic_DNA"/>
</dbReference>
<evidence type="ECO:0000259" key="3">
    <source>
        <dbReference type="Pfam" id="PF05170"/>
    </source>
</evidence>
<reference evidence="4 5" key="1">
    <citation type="submission" date="2015-04" db="EMBL/GenBank/DDBJ databases">
        <title>Complete Sequence for the Genome of the Thioalkalivibrio versutus D301.</title>
        <authorList>
            <person name="Mu T."/>
            <person name="Zhou J."/>
            <person name="Xu X."/>
        </authorList>
    </citation>
    <scope>NUCLEOTIDE SEQUENCE [LARGE SCALE GENOMIC DNA]</scope>
    <source>
        <strain evidence="4 5">D301</strain>
    </source>
</reference>
<gene>
    <name evidence="4" type="ORF">TVD_00170</name>
</gene>
<keyword evidence="2" id="KW-1133">Transmembrane helix</keyword>
<feature type="transmembrane region" description="Helical" evidence="2">
    <location>
        <begin position="7"/>
        <end position="27"/>
    </location>
</feature>
<evidence type="ECO:0000256" key="1">
    <source>
        <dbReference type="SAM" id="MobiDB-lite"/>
    </source>
</evidence>
<keyword evidence="2" id="KW-0472">Membrane</keyword>